<name>A0A081R8G0_SPHCR</name>
<dbReference type="AlphaFoldDB" id="A0A081R8G0"/>
<dbReference type="EMBL" id="JFHR01000082">
    <property type="protein sequence ID" value="KEQ51483.1"/>
    <property type="molecule type" value="Genomic_DNA"/>
</dbReference>
<reference evidence="1 2" key="1">
    <citation type="submission" date="2014-02" db="EMBL/GenBank/DDBJ databases">
        <title>Whole genome sequence of Sphingobium chlorophenolicum NBRC 16172.</title>
        <authorList>
            <person name="Gan H.M."/>
            <person name="Gan H.Y."/>
            <person name="Chew T.H."/>
            <person name="Savka M.A."/>
        </authorList>
    </citation>
    <scope>NUCLEOTIDE SEQUENCE [LARGE SCALE GENOMIC DNA]</scope>
    <source>
        <strain evidence="1 2">NBRC 16172</strain>
    </source>
</reference>
<organism evidence="1 2">
    <name type="scientific">Sphingobium chlorophenolicum</name>
    <dbReference type="NCBI Taxonomy" id="46429"/>
    <lineage>
        <taxon>Bacteria</taxon>
        <taxon>Pseudomonadati</taxon>
        <taxon>Pseudomonadota</taxon>
        <taxon>Alphaproteobacteria</taxon>
        <taxon>Sphingomonadales</taxon>
        <taxon>Sphingomonadaceae</taxon>
        <taxon>Sphingobium</taxon>
    </lineage>
</organism>
<gene>
    <name evidence="1" type="ORF">BV95_04254</name>
</gene>
<protein>
    <submittedName>
        <fullName evidence="1">Uncharacterized protein</fullName>
    </submittedName>
</protein>
<accession>A0A081R8G0</accession>
<dbReference type="PATRIC" id="fig|46429.4.peg.4239"/>
<evidence type="ECO:0000313" key="1">
    <source>
        <dbReference type="EMBL" id="KEQ51483.1"/>
    </source>
</evidence>
<comment type="caution">
    <text evidence="1">The sequence shown here is derived from an EMBL/GenBank/DDBJ whole genome shotgun (WGS) entry which is preliminary data.</text>
</comment>
<dbReference type="Proteomes" id="UP000028411">
    <property type="component" value="Unassembled WGS sequence"/>
</dbReference>
<proteinExistence type="predicted"/>
<evidence type="ECO:0000313" key="2">
    <source>
        <dbReference type="Proteomes" id="UP000028411"/>
    </source>
</evidence>
<sequence length="238" mass="26418">MVDRLHREVERHELDDRLQSAHRRARADAGKAIFGDRRVDHPFGPELLQQALRHLVGALIFGDLLAHHEDPLVAAHLLCHGVAQRFAHGGLEIVGAFGQRGILDACLRLGREVGRAALGLARGGSRFRRSGRRAFLHLGSLGRIVALSRLALHRGDDGADLHALGALGHHDLADLAFVDRFEFHRRLVGLDLGQYVAGADLIPGLHQPFGQRAFLHRRRQRRHLDLDTHQYCSTSTSV</sequence>